<organism evidence="1 2">
    <name type="scientific">Ancylostoma ceylanicum</name>
    <dbReference type="NCBI Taxonomy" id="53326"/>
    <lineage>
        <taxon>Eukaryota</taxon>
        <taxon>Metazoa</taxon>
        <taxon>Ecdysozoa</taxon>
        <taxon>Nematoda</taxon>
        <taxon>Chromadorea</taxon>
        <taxon>Rhabditida</taxon>
        <taxon>Rhabditina</taxon>
        <taxon>Rhabditomorpha</taxon>
        <taxon>Strongyloidea</taxon>
        <taxon>Ancylostomatidae</taxon>
        <taxon>Ancylostomatinae</taxon>
        <taxon>Ancylostoma</taxon>
    </lineage>
</organism>
<dbReference type="GO" id="GO:0003735">
    <property type="term" value="F:structural constituent of ribosome"/>
    <property type="evidence" value="ECO:0007669"/>
    <property type="project" value="InterPro"/>
</dbReference>
<dbReference type="AlphaFoldDB" id="A0A016UNG0"/>
<dbReference type="GO" id="GO:0006412">
    <property type="term" value="P:translation"/>
    <property type="evidence" value="ECO:0007669"/>
    <property type="project" value="InterPro"/>
</dbReference>
<comment type="caution">
    <text evidence="1">The sequence shown here is derived from an EMBL/GenBank/DDBJ whole genome shotgun (WGS) entry which is preliminary data.</text>
</comment>
<dbReference type="GO" id="GO:0015934">
    <property type="term" value="C:large ribosomal subunit"/>
    <property type="evidence" value="ECO:0007669"/>
    <property type="project" value="InterPro"/>
</dbReference>
<gene>
    <name evidence="1" type="primary">Acey_s0033.g2669</name>
    <name evidence="1" type="synonym">Acey-mrpl-30</name>
    <name evidence="1" type="ORF">Y032_0033g2669</name>
</gene>
<dbReference type="GO" id="GO:0005739">
    <property type="term" value="C:mitochondrion"/>
    <property type="evidence" value="ECO:0007669"/>
    <property type="project" value="TreeGrafter"/>
</dbReference>
<accession>A0A016UNG0</accession>
<dbReference type="OrthoDB" id="205514at2759"/>
<dbReference type="Proteomes" id="UP000024635">
    <property type="component" value="Unassembled WGS sequence"/>
</dbReference>
<name>A0A016UNG0_9BILA</name>
<reference evidence="2" key="1">
    <citation type="journal article" date="2015" name="Nat. Genet.">
        <title>The genome and transcriptome of the zoonotic hookworm Ancylostoma ceylanicum identify infection-specific gene families.</title>
        <authorList>
            <person name="Schwarz E.M."/>
            <person name="Hu Y."/>
            <person name="Antoshechkin I."/>
            <person name="Miller M.M."/>
            <person name="Sternberg P.W."/>
            <person name="Aroian R.V."/>
        </authorList>
    </citation>
    <scope>NUCLEOTIDE SEQUENCE</scope>
    <source>
        <strain evidence="2">HY135</strain>
    </source>
</reference>
<evidence type="ECO:0000313" key="2">
    <source>
        <dbReference type="Proteomes" id="UP000024635"/>
    </source>
</evidence>
<dbReference type="EMBL" id="JARK01001369">
    <property type="protein sequence ID" value="EYC16451.1"/>
    <property type="molecule type" value="Genomic_DNA"/>
</dbReference>
<sequence length="329" mass="37927">MEYVTVTLIILHFSAVGHRMAKVIRNRWVYRPHGRWHRYLPRRVDGVKEFNYEAGGSLADFREEMMSQGHEEPKTAPSKLWMAWLYRDLSGEPHWTKKRVEKLFGSEFKVGRMEVFPNTAAVNEELWHVKHLIELKPITFPNGEPTSADIYGVKLHPDGRCEVAKDVAPLTEEELRLYDANKQWSPKELERQLASKYFGWSTDHNGICGSVQNSQKTLFSIPNSGGANGLSRGAEPNSLLINLSSRAHFLRVILLIERLRHPLPNTPESAFHVLPAMEYRMRKPYNPSLAPPTSSRSQGFASCTPMQYWQYMTRTFHCVRESMRNLFDG</sequence>
<evidence type="ECO:0000313" key="1">
    <source>
        <dbReference type="EMBL" id="EYC16451.1"/>
    </source>
</evidence>
<dbReference type="STRING" id="53326.A0A016UNG0"/>
<proteinExistence type="predicted"/>
<protein>
    <recommendedName>
        <fullName evidence="3">39S ribosomal protein L30, mitochondrial</fullName>
    </recommendedName>
</protein>
<evidence type="ECO:0008006" key="3">
    <source>
        <dbReference type="Google" id="ProtNLM"/>
    </source>
</evidence>
<dbReference type="PANTHER" id="PTHR15892">
    <property type="entry name" value="MITOCHONDRIAL RIBOSOMAL PROTEIN L30"/>
    <property type="match status" value="1"/>
</dbReference>
<dbReference type="InterPro" id="IPR005996">
    <property type="entry name" value="Ribosomal_uL30_bac-type"/>
</dbReference>
<dbReference type="PANTHER" id="PTHR15892:SF2">
    <property type="entry name" value="LARGE RIBOSOMAL SUBUNIT PROTEIN UL30M"/>
    <property type="match status" value="1"/>
</dbReference>
<keyword evidence="2" id="KW-1185">Reference proteome</keyword>